<evidence type="ECO:0000256" key="3">
    <source>
        <dbReference type="ARBA" id="ARBA00022692"/>
    </source>
</evidence>
<dbReference type="AlphaFoldDB" id="A0AAN9BZZ5"/>
<comment type="caution">
    <text evidence="9">The sequence shown here is derived from an EMBL/GenBank/DDBJ whole genome shotgun (WGS) entry which is preliminary data.</text>
</comment>
<keyword evidence="5" id="KW-0175">Coiled coil</keyword>
<name>A0AAN9BZZ5_9CAEN</name>
<proteinExistence type="inferred from homology"/>
<dbReference type="EMBL" id="JBAMIC010000001">
    <property type="protein sequence ID" value="KAK7114448.1"/>
    <property type="molecule type" value="Genomic_DNA"/>
</dbReference>
<reference evidence="9 10" key="1">
    <citation type="submission" date="2024-02" db="EMBL/GenBank/DDBJ databases">
        <title>Chromosome-scale genome assembly of the rough periwinkle Littorina saxatilis.</title>
        <authorList>
            <person name="De Jode A."/>
            <person name="Faria R."/>
            <person name="Formenti G."/>
            <person name="Sims Y."/>
            <person name="Smith T.P."/>
            <person name="Tracey A."/>
            <person name="Wood J.M.D."/>
            <person name="Zagrodzka Z.B."/>
            <person name="Johannesson K."/>
            <person name="Butlin R.K."/>
            <person name="Leder E.H."/>
        </authorList>
    </citation>
    <scope>NUCLEOTIDE SEQUENCE [LARGE SCALE GENOMIC DNA]</scope>
    <source>
        <strain evidence="9">Snail1</strain>
        <tissue evidence="9">Muscle</tissue>
    </source>
</reference>
<dbReference type="Proteomes" id="UP001374579">
    <property type="component" value="Unassembled WGS sequence"/>
</dbReference>
<accession>A0AAN9BZZ5</accession>
<sequence length="259" mass="29208">MAASGALRHRILQLIQNSRIISRALSIQQYGQKMDESFGEAVKPKTLEPAEQTPSSSTDFEFGKSVTVDARRVDPTTVKQVYYFDSLSIVKSLETKGFSREQAEGLAESWTEIINTTLDHQSRHMITKKQQEITVQQLMAEIVSVKKDMVLLQKSEFSQLRSETEKMAIELDSLRKSFVDEVNKLKGHVTLDINLERGRSVEAHATNAGKLLQLDSKMDTDIANLKTTFEQYRNDVLKFAGGTVLACATLCMGIIRLWY</sequence>
<dbReference type="PANTHER" id="PTHR14360:SF1">
    <property type="entry name" value="PROTEIN FMP32, MITOCHONDRIAL"/>
    <property type="match status" value="1"/>
</dbReference>
<evidence type="ECO:0000256" key="7">
    <source>
        <dbReference type="ARBA" id="ARBA00023136"/>
    </source>
</evidence>
<gene>
    <name evidence="9" type="ORF">V1264_000506</name>
</gene>
<keyword evidence="3 8" id="KW-0812">Transmembrane</keyword>
<dbReference type="FunFam" id="1.20.5.340:FF:000015">
    <property type="entry name" value="Mitochondrial calcium uniporter regulator 1"/>
    <property type="match status" value="1"/>
</dbReference>
<comment type="similarity">
    <text evidence="2">Belongs to the CCDC90 family.</text>
</comment>
<evidence type="ECO:0000256" key="2">
    <source>
        <dbReference type="ARBA" id="ARBA00007224"/>
    </source>
</evidence>
<evidence type="ECO:0000256" key="4">
    <source>
        <dbReference type="ARBA" id="ARBA00022989"/>
    </source>
</evidence>
<keyword evidence="4 8" id="KW-1133">Transmembrane helix</keyword>
<evidence type="ECO:0000256" key="8">
    <source>
        <dbReference type="SAM" id="Phobius"/>
    </source>
</evidence>
<organism evidence="9 10">
    <name type="scientific">Littorina saxatilis</name>
    <dbReference type="NCBI Taxonomy" id="31220"/>
    <lineage>
        <taxon>Eukaryota</taxon>
        <taxon>Metazoa</taxon>
        <taxon>Spiralia</taxon>
        <taxon>Lophotrochozoa</taxon>
        <taxon>Mollusca</taxon>
        <taxon>Gastropoda</taxon>
        <taxon>Caenogastropoda</taxon>
        <taxon>Littorinimorpha</taxon>
        <taxon>Littorinoidea</taxon>
        <taxon>Littorinidae</taxon>
        <taxon>Littorina</taxon>
    </lineage>
</organism>
<comment type="subcellular location">
    <subcellularLocation>
        <location evidence="1">Mitochondrion membrane</location>
    </subcellularLocation>
</comment>
<feature type="transmembrane region" description="Helical" evidence="8">
    <location>
        <begin position="236"/>
        <end position="258"/>
    </location>
</feature>
<evidence type="ECO:0000313" key="9">
    <source>
        <dbReference type="EMBL" id="KAK7114448.1"/>
    </source>
</evidence>
<evidence type="ECO:0000256" key="5">
    <source>
        <dbReference type="ARBA" id="ARBA00023054"/>
    </source>
</evidence>
<evidence type="ECO:0000256" key="6">
    <source>
        <dbReference type="ARBA" id="ARBA00023128"/>
    </source>
</evidence>
<dbReference type="GO" id="GO:0031966">
    <property type="term" value="C:mitochondrial membrane"/>
    <property type="evidence" value="ECO:0007669"/>
    <property type="project" value="UniProtKB-SubCell"/>
</dbReference>
<keyword evidence="6" id="KW-0496">Mitochondrion</keyword>
<evidence type="ECO:0000256" key="1">
    <source>
        <dbReference type="ARBA" id="ARBA00004325"/>
    </source>
</evidence>
<keyword evidence="7 8" id="KW-0472">Membrane</keyword>
<protein>
    <recommendedName>
        <fullName evidence="11">Mitochondrial calcium uniporter regulator 1</fullName>
    </recommendedName>
</protein>
<keyword evidence="10" id="KW-1185">Reference proteome</keyword>
<dbReference type="PANTHER" id="PTHR14360">
    <property type="entry name" value="PROTEIN FMP32, MITOCHONDRIAL"/>
    <property type="match status" value="1"/>
</dbReference>
<dbReference type="Gene3D" id="1.20.5.340">
    <property type="match status" value="1"/>
</dbReference>
<dbReference type="InterPro" id="IPR024461">
    <property type="entry name" value="CCDC90-like"/>
</dbReference>
<dbReference type="Pfam" id="PF07798">
    <property type="entry name" value="CCDC90-like"/>
    <property type="match status" value="1"/>
</dbReference>
<evidence type="ECO:0008006" key="11">
    <source>
        <dbReference type="Google" id="ProtNLM"/>
    </source>
</evidence>
<evidence type="ECO:0000313" key="10">
    <source>
        <dbReference type="Proteomes" id="UP001374579"/>
    </source>
</evidence>